<dbReference type="PANTHER" id="PTHR23421">
    <property type="entry name" value="BETA-GALACTOSIDASE RELATED"/>
    <property type="match status" value="1"/>
</dbReference>
<feature type="chain" id="PRO_5042924958" description="Beta-galactosidase" evidence="9">
    <location>
        <begin position="24"/>
        <end position="873"/>
    </location>
</feature>
<evidence type="ECO:0000256" key="2">
    <source>
        <dbReference type="ARBA" id="ARBA00009809"/>
    </source>
</evidence>
<evidence type="ECO:0000256" key="5">
    <source>
        <dbReference type="ARBA" id="ARBA00022801"/>
    </source>
</evidence>
<dbReference type="GO" id="GO:0004565">
    <property type="term" value="F:beta-galactosidase activity"/>
    <property type="evidence" value="ECO:0007669"/>
    <property type="project" value="UniProtKB-EC"/>
</dbReference>
<accession>A0AAN9QLB8</accession>
<gene>
    <name evidence="11" type="ORF">VNO80_24749</name>
</gene>
<dbReference type="InterPro" id="IPR043159">
    <property type="entry name" value="Lectin_gal-bd_sf"/>
</dbReference>
<protein>
    <recommendedName>
        <fullName evidence="3 7">Beta-galactosidase</fullName>
        <ecNumber evidence="3 7">3.2.1.23</ecNumber>
    </recommendedName>
</protein>
<comment type="similarity">
    <text evidence="2 8">Belongs to the glycosyl hydrolase 35 family.</text>
</comment>
<evidence type="ECO:0000256" key="8">
    <source>
        <dbReference type="RuleBase" id="RU003679"/>
    </source>
</evidence>
<keyword evidence="5 7" id="KW-0378">Hydrolase</keyword>
<keyword evidence="4 9" id="KW-0732">Signal</keyword>
<dbReference type="FunFam" id="2.60.120.260:FF:000076">
    <property type="entry name" value="Beta-galactosidase"/>
    <property type="match status" value="1"/>
</dbReference>
<evidence type="ECO:0000256" key="1">
    <source>
        <dbReference type="ARBA" id="ARBA00001412"/>
    </source>
</evidence>
<dbReference type="InterPro" id="IPR031330">
    <property type="entry name" value="Gly_Hdrlase_35_cat"/>
</dbReference>
<dbReference type="Pfam" id="PF21467">
    <property type="entry name" value="BetaGal_gal-bd"/>
    <property type="match status" value="1"/>
</dbReference>
<dbReference type="Pfam" id="PF02140">
    <property type="entry name" value="SUEL_Lectin"/>
    <property type="match status" value="1"/>
</dbReference>
<dbReference type="GO" id="GO:0005975">
    <property type="term" value="P:carbohydrate metabolic process"/>
    <property type="evidence" value="ECO:0007669"/>
    <property type="project" value="InterPro"/>
</dbReference>
<dbReference type="InterPro" id="IPR041392">
    <property type="entry name" value="GHD"/>
</dbReference>
<dbReference type="PROSITE" id="PS01182">
    <property type="entry name" value="GLYCOSYL_HYDROL_F35"/>
    <property type="match status" value="1"/>
</dbReference>
<feature type="signal peptide" evidence="9">
    <location>
        <begin position="1"/>
        <end position="23"/>
    </location>
</feature>
<dbReference type="EMBL" id="JAYMYR010000009">
    <property type="protein sequence ID" value="KAK7341810.1"/>
    <property type="molecule type" value="Genomic_DNA"/>
</dbReference>
<dbReference type="Proteomes" id="UP001374584">
    <property type="component" value="Unassembled WGS sequence"/>
</dbReference>
<dbReference type="CDD" id="cd22842">
    <property type="entry name" value="Gal_Rha_Lectin_BGal"/>
    <property type="match status" value="1"/>
</dbReference>
<dbReference type="GO" id="GO:0030246">
    <property type="term" value="F:carbohydrate binding"/>
    <property type="evidence" value="ECO:0007669"/>
    <property type="project" value="InterPro"/>
</dbReference>
<evidence type="ECO:0000256" key="4">
    <source>
        <dbReference type="ARBA" id="ARBA00022729"/>
    </source>
</evidence>
<dbReference type="PRINTS" id="PR00742">
    <property type="entry name" value="GLHYDRLASE35"/>
</dbReference>
<name>A0AAN9QLB8_PHACN</name>
<evidence type="ECO:0000256" key="3">
    <source>
        <dbReference type="ARBA" id="ARBA00012756"/>
    </source>
</evidence>
<evidence type="ECO:0000256" key="7">
    <source>
        <dbReference type="RuleBase" id="RU000675"/>
    </source>
</evidence>
<evidence type="ECO:0000313" key="11">
    <source>
        <dbReference type="EMBL" id="KAK7341810.1"/>
    </source>
</evidence>
<dbReference type="InterPro" id="IPR000922">
    <property type="entry name" value="Lectin_gal-bd_dom"/>
</dbReference>
<evidence type="ECO:0000256" key="9">
    <source>
        <dbReference type="SAM" id="SignalP"/>
    </source>
</evidence>
<keyword evidence="6 7" id="KW-0326">Glycosidase</keyword>
<dbReference type="PROSITE" id="PS50228">
    <property type="entry name" value="SUEL_LECTIN"/>
    <property type="match status" value="1"/>
</dbReference>
<organism evidence="11 12">
    <name type="scientific">Phaseolus coccineus</name>
    <name type="common">Scarlet runner bean</name>
    <name type="synonym">Phaseolus multiflorus</name>
    <dbReference type="NCBI Taxonomy" id="3886"/>
    <lineage>
        <taxon>Eukaryota</taxon>
        <taxon>Viridiplantae</taxon>
        <taxon>Streptophyta</taxon>
        <taxon>Embryophyta</taxon>
        <taxon>Tracheophyta</taxon>
        <taxon>Spermatophyta</taxon>
        <taxon>Magnoliopsida</taxon>
        <taxon>eudicotyledons</taxon>
        <taxon>Gunneridae</taxon>
        <taxon>Pentapetalae</taxon>
        <taxon>rosids</taxon>
        <taxon>fabids</taxon>
        <taxon>Fabales</taxon>
        <taxon>Fabaceae</taxon>
        <taxon>Papilionoideae</taxon>
        <taxon>50 kb inversion clade</taxon>
        <taxon>NPAAA clade</taxon>
        <taxon>indigoferoid/millettioid clade</taxon>
        <taxon>Phaseoleae</taxon>
        <taxon>Phaseolus</taxon>
    </lineage>
</organism>
<dbReference type="InterPro" id="IPR008979">
    <property type="entry name" value="Galactose-bd-like_sf"/>
</dbReference>
<proteinExistence type="inferred from homology"/>
<dbReference type="Pfam" id="PF17834">
    <property type="entry name" value="GHD"/>
    <property type="match status" value="1"/>
</dbReference>
<dbReference type="InterPro" id="IPR048913">
    <property type="entry name" value="BetaGal_gal-bd"/>
</dbReference>
<evidence type="ECO:0000313" key="12">
    <source>
        <dbReference type="Proteomes" id="UP001374584"/>
    </source>
</evidence>
<evidence type="ECO:0000256" key="6">
    <source>
        <dbReference type="ARBA" id="ARBA00023295"/>
    </source>
</evidence>
<dbReference type="InterPro" id="IPR017853">
    <property type="entry name" value="GH"/>
</dbReference>
<comment type="caution">
    <text evidence="11">The sequence shown here is derived from an EMBL/GenBank/DDBJ whole genome shotgun (WGS) entry which is preliminary data.</text>
</comment>
<keyword evidence="12" id="KW-1185">Reference proteome</keyword>
<dbReference type="SUPFAM" id="SSF51445">
    <property type="entry name" value="(Trans)glycosidases"/>
    <property type="match status" value="1"/>
</dbReference>
<dbReference type="InterPro" id="IPR019801">
    <property type="entry name" value="Glyco_hydro_35_CS"/>
</dbReference>
<dbReference type="Gene3D" id="2.60.120.740">
    <property type="match status" value="1"/>
</dbReference>
<dbReference type="SUPFAM" id="SSF49785">
    <property type="entry name" value="Galactose-binding domain-like"/>
    <property type="match status" value="2"/>
</dbReference>
<reference evidence="11 12" key="1">
    <citation type="submission" date="2024-01" db="EMBL/GenBank/DDBJ databases">
        <title>The genomes of 5 underutilized Papilionoideae crops provide insights into root nodulation and disease resistanc.</title>
        <authorList>
            <person name="Jiang F."/>
        </authorList>
    </citation>
    <scope>NUCLEOTIDE SEQUENCE [LARGE SCALE GENOMIC DNA]</scope>
    <source>
        <strain evidence="11">JINMINGXINNONG_FW02</strain>
        <tissue evidence="11">Leaves</tissue>
    </source>
</reference>
<sequence>MRASQTLFLLLWFFCIYAPTSFSTNVTYDHRALVIDGKRRVLVSGSIHYPRSTPEMWSDIIQKSKDGGLDVIETYVFWNLHEPVRGQYNFEGRGDLVKFVKTVAAAGLYVHLRIGPYACAEWNYGGFPLWLHFIPGIQFRTDNKPFEEEMKRFTAKIVDMMKQENLYMSQGGPIILSQIENEYGNIDDHYGPAAKSYIKWAASMATSLDTGVPWVMCQQLDAPDPIINTCNGFYCDQFQPNSNAKPKIWTEGYTGWFLAFGDAVPHRPVEDLAFAVARFFQRGGTFNNYYMVMQPYMMFKAFLPFSYSSYLGNELKPQLFWLLPKQYHGGTNFGRASGGPFVASSYDYDAPIDEYGILRQPKWGHLKDLHKAVKLCEEALTATDPTITSLGPNIEVAVYKTGAVCSAFLANIATSDAKVAFNGNPYHLPGWSVSILPDCKNVVLNTAKINSASMISSFTSESLKEEVGSLDDSDSGGWSWISEPIGISKADSFSKFGLLEQINTTADRSDYLWYSLSIDLDTGAQTVLHIESLGHALHAFINGKLAGSGRGNHEKANVKVDIPITLLAGKNTIDLLSLTVGLQNYGAFFDTWGAGITGPVILKGLKNGSSLDLSSQKWTYQIGLKDEDLGPSGGSSGQWNSQSTLPVHQPLIWYKTNFLAPSGSNPVAIDFTGMGKGEAWVNGQSIGRYWPTYASPSGGCTDSCNYRGAYQASKCLKNCGKPSQILYHVPRSWLRPKSNTLVLFEESGGNPKQITFATKQMGSVCSHVSESHPPPVDLWYSDAESERKVGPVMLLECPYPNQVISSIKFASFGTPHGTCGNFKHGRCSSNKALSIVQKGCIGSSSCRIGLSINTFGDSCKGVPKSLAVEASCS</sequence>
<dbReference type="AlphaFoldDB" id="A0AAN9QLB8"/>
<dbReference type="Pfam" id="PF01301">
    <property type="entry name" value="Glyco_hydro_35"/>
    <property type="match status" value="2"/>
</dbReference>
<feature type="domain" description="SUEL-type lectin" evidence="10">
    <location>
        <begin position="787"/>
        <end position="873"/>
    </location>
</feature>
<dbReference type="FunFam" id="2.60.120.260:FF:000117">
    <property type="entry name" value="Beta-galactosidase"/>
    <property type="match status" value="1"/>
</dbReference>
<dbReference type="InterPro" id="IPR001944">
    <property type="entry name" value="Glycoside_Hdrlase_35"/>
</dbReference>
<dbReference type="FunFam" id="2.60.120.260:FF:000142">
    <property type="entry name" value="Beta-galactosidase"/>
    <property type="match status" value="1"/>
</dbReference>
<dbReference type="Gene3D" id="2.60.120.260">
    <property type="entry name" value="Galactose-binding domain-like"/>
    <property type="match status" value="3"/>
</dbReference>
<dbReference type="EC" id="3.2.1.23" evidence="3 7"/>
<dbReference type="FunFam" id="3.20.20.80:FF:000006">
    <property type="entry name" value="Beta-galactosidase"/>
    <property type="match status" value="1"/>
</dbReference>
<dbReference type="Gene3D" id="3.20.20.80">
    <property type="entry name" value="Glycosidases"/>
    <property type="match status" value="1"/>
</dbReference>
<evidence type="ECO:0000259" key="10">
    <source>
        <dbReference type="PROSITE" id="PS50228"/>
    </source>
</evidence>
<comment type="catalytic activity">
    <reaction evidence="1 7">
        <text>Hydrolysis of terminal non-reducing beta-D-galactose residues in beta-D-galactosides.</text>
        <dbReference type="EC" id="3.2.1.23"/>
    </reaction>
</comment>